<gene>
    <name evidence="2" type="ORF">Fot_01308</name>
</gene>
<evidence type="ECO:0000256" key="1">
    <source>
        <dbReference type="SAM" id="MobiDB-lite"/>
    </source>
</evidence>
<sequence length="141" mass="15508">MEYIKLKEREIVFDIESGGTSCGNDSVSGRKHAEELFKKVGSSVLGFHGSSEVEPGLKSKGVSGESIEESHESVRLLIEKNPGGLQSQDLMPVVEKRREKEQLKIGKFKKAPKPPRPPKGPTLDAVDMKLEDRKGLKILLA</sequence>
<dbReference type="PANTHER" id="PTHR34188">
    <property type="entry name" value="OS01G0299500 PROTEIN"/>
    <property type="match status" value="1"/>
</dbReference>
<reference evidence="3" key="1">
    <citation type="submission" date="2024-07" db="EMBL/GenBank/DDBJ databases">
        <title>Two chromosome-level genome assemblies of Korean endemic species Abeliophyllum distichum and Forsythia ovata (Oleaceae).</title>
        <authorList>
            <person name="Jang H."/>
        </authorList>
    </citation>
    <scope>NUCLEOTIDE SEQUENCE [LARGE SCALE GENOMIC DNA]</scope>
</reference>
<protein>
    <submittedName>
        <fullName evidence="2">Lysine-specific demethylase PHF2-like</fullName>
    </submittedName>
</protein>
<evidence type="ECO:0000313" key="3">
    <source>
        <dbReference type="Proteomes" id="UP001604277"/>
    </source>
</evidence>
<dbReference type="Proteomes" id="UP001604277">
    <property type="component" value="Unassembled WGS sequence"/>
</dbReference>
<comment type="caution">
    <text evidence="2">The sequence shown here is derived from an EMBL/GenBank/DDBJ whole genome shotgun (WGS) entry which is preliminary data.</text>
</comment>
<proteinExistence type="predicted"/>
<name>A0ABD1X3P0_9LAMI</name>
<feature type="region of interest" description="Disordered" evidence="1">
    <location>
        <begin position="103"/>
        <end position="126"/>
    </location>
</feature>
<keyword evidence="3" id="KW-1185">Reference proteome</keyword>
<dbReference type="EMBL" id="JBFOLJ010000001">
    <property type="protein sequence ID" value="KAL2556569.1"/>
    <property type="molecule type" value="Genomic_DNA"/>
</dbReference>
<dbReference type="AlphaFoldDB" id="A0ABD1X3P0"/>
<evidence type="ECO:0000313" key="2">
    <source>
        <dbReference type="EMBL" id="KAL2556569.1"/>
    </source>
</evidence>
<dbReference type="PANTHER" id="PTHR34188:SF5">
    <property type="entry name" value="OS05G0131900 PROTEIN"/>
    <property type="match status" value="1"/>
</dbReference>
<organism evidence="2 3">
    <name type="scientific">Forsythia ovata</name>
    <dbReference type="NCBI Taxonomy" id="205694"/>
    <lineage>
        <taxon>Eukaryota</taxon>
        <taxon>Viridiplantae</taxon>
        <taxon>Streptophyta</taxon>
        <taxon>Embryophyta</taxon>
        <taxon>Tracheophyta</taxon>
        <taxon>Spermatophyta</taxon>
        <taxon>Magnoliopsida</taxon>
        <taxon>eudicotyledons</taxon>
        <taxon>Gunneridae</taxon>
        <taxon>Pentapetalae</taxon>
        <taxon>asterids</taxon>
        <taxon>lamiids</taxon>
        <taxon>Lamiales</taxon>
        <taxon>Oleaceae</taxon>
        <taxon>Forsythieae</taxon>
        <taxon>Forsythia</taxon>
    </lineage>
</organism>
<accession>A0ABD1X3P0</accession>